<dbReference type="Proteomes" id="UP000824166">
    <property type="component" value="Unassembled WGS sequence"/>
</dbReference>
<keyword evidence="6" id="KW-1185">Reference proteome</keyword>
<evidence type="ECO:0000313" key="5">
    <source>
        <dbReference type="EMBL" id="MBU8865608.1"/>
    </source>
</evidence>
<protein>
    <recommendedName>
        <fullName evidence="4">Acyl-CoA dehydrogenase/oxidase C-terminal domain-containing protein</fullName>
    </recommendedName>
</protein>
<proteinExistence type="predicted"/>
<reference evidence="5 6" key="1">
    <citation type="submission" date="2021-06" db="EMBL/GenBank/DDBJ databases">
        <authorList>
            <person name="Jeong J.W."/>
        </authorList>
    </citation>
    <scope>NUCLEOTIDE SEQUENCE [LARGE SCALE GENOMIC DNA]</scope>
    <source>
        <strain evidence="5 6">MMS21-TAE1-1</strain>
    </source>
</reference>
<evidence type="ECO:0000256" key="3">
    <source>
        <dbReference type="ARBA" id="ARBA00023002"/>
    </source>
</evidence>
<dbReference type="EMBL" id="JAHOPC010000002">
    <property type="protein sequence ID" value="MBU8865608.1"/>
    <property type="molecule type" value="Genomic_DNA"/>
</dbReference>
<name>A0ABS6I1J6_9MICC</name>
<evidence type="ECO:0000259" key="4">
    <source>
        <dbReference type="Pfam" id="PF00441"/>
    </source>
</evidence>
<evidence type="ECO:0000256" key="1">
    <source>
        <dbReference type="ARBA" id="ARBA00022630"/>
    </source>
</evidence>
<keyword evidence="3" id="KW-0560">Oxidoreductase</keyword>
<evidence type="ECO:0000313" key="6">
    <source>
        <dbReference type="Proteomes" id="UP000824166"/>
    </source>
</evidence>
<keyword evidence="2" id="KW-0274">FAD</keyword>
<dbReference type="PANTHER" id="PTHR43884:SF20">
    <property type="entry name" value="ACYL-COA DEHYDROGENASE FADE28"/>
    <property type="match status" value="1"/>
</dbReference>
<comment type="caution">
    <text evidence="5">The sequence shown here is derived from an EMBL/GenBank/DDBJ whole genome shotgun (WGS) entry which is preliminary data.</text>
</comment>
<dbReference type="Pfam" id="PF00441">
    <property type="entry name" value="Acyl-CoA_dh_1"/>
    <property type="match status" value="1"/>
</dbReference>
<gene>
    <name evidence="5" type="ORF">KSW38_04810</name>
</gene>
<keyword evidence="1" id="KW-0285">Flavoprotein</keyword>
<dbReference type="InterPro" id="IPR009075">
    <property type="entry name" value="AcylCo_DH/oxidase_C"/>
</dbReference>
<accession>A0ABS6I1J6</accession>
<sequence length="300" mass="32339">MNVLIDTKAREIGELAAEAISDIIERATAGTSITAYAEGESPLSWNALEEGGWDLVGILDDGEGAQLRDIVAIAQVWGTRLIPLPYLETVMAKRHSEIARSWDGPVSFALPTSTLGPGKQRYIPFGQFAGLRVVTALGGDSGQLIEIPEGRPAGLDLCARGVEVDVILTDFSETAARELAVVYAASSVGAARRMLELGVTFAKERQQFGRPIGSFQAVKHHLADALIAVEEADTAVIRASRTTEGVRQTTEFVVKRCIDAAELVLQVHGALGFTWEMGLHYYLRHMLTAQEIVGGLRNCP</sequence>
<dbReference type="PANTHER" id="PTHR43884">
    <property type="entry name" value="ACYL-COA DEHYDROGENASE"/>
    <property type="match status" value="1"/>
</dbReference>
<feature type="domain" description="Acyl-CoA dehydrogenase/oxidase C-terminal" evidence="4">
    <location>
        <begin position="182"/>
        <end position="290"/>
    </location>
</feature>
<evidence type="ECO:0000256" key="2">
    <source>
        <dbReference type="ARBA" id="ARBA00022827"/>
    </source>
</evidence>
<dbReference type="RefSeq" id="WP_216923318.1">
    <property type="nucleotide sequence ID" value="NZ_JAHOPC010000002.1"/>
</dbReference>
<organism evidence="5 6">
    <name type="scientific">Paenarthrobacter aromaticivorans</name>
    <dbReference type="NCBI Taxonomy" id="2849150"/>
    <lineage>
        <taxon>Bacteria</taxon>
        <taxon>Bacillati</taxon>
        <taxon>Actinomycetota</taxon>
        <taxon>Actinomycetes</taxon>
        <taxon>Micrococcales</taxon>
        <taxon>Micrococcaceae</taxon>
        <taxon>Paenarthrobacter</taxon>
    </lineage>
</organism>